<feature type="region of interest" description="Disordered" evidence="1">
    <location>
        <begin position="35"/>
        <end position="62"/>
    </location>
</feature>
<evidence type="ECO:0000313" key="3">
    <source>
        <dbReference type="Proteomes" id="UP000676951"/>
    </source>
</evidence>
<reference evidence="2 3" key="1">
    <citation type="submission" date="2021-06" db="EMBL/GenBank/DDBJ databases">
        <title>Bradyrhizobium sp. S2-11-4 Genome sequencing.</title>
        <authorList>
            <person name="Jin L."/>
        </authorList>
    </citation>
    <scope>NUCLEOTIDE SEQUENCE [LARGE SCALE GENOMIC DNA]</scope>
    <source>
        <strain evidence="2 3">S2-11-4</strain>
    </source>
</reference>
<evidence type="ECO:0000256" key="1">
    <source>
        <dbReference type="SAM" id="MobiDB-lite"/>
    </source>
</evidence>
<dbReference type="Proteomes" id="UP000676951">
    <property type="component" value="Chromosome"/>
</dbReference>
<proteinExistence type="predicted"/>
<evidence type="ECO:0000313" key="2">
    <source>
        <dbReference type="EMBL" id="QWG23348.1"/>
    </source>
</evidence>
<protein>
    <submittedName>
        <fullName evidence="2">Uncharacterized protein</fullName>
    </submittedName>
</protein>
<dbReference type="RefSeq" id="WP_215604103.1">
    <property type="nucleotide sequence ID" value="NZ_CP076136.1"/>
</dbReference>
<dbReference type="EMBL" id="CP076136">
    <property type="protein sequence ID" value="QWG23348.1"/>
    <property type="molecule type" value="Genomic_DNA"/>
</dbReference>
<sequence length="147" mass="15740">MLEFVEELWRRGVRFNAGSGEGSAQFWASRLPWQAKHPAADSQPESSHPSKRSGTPGDGLYNNICATTSGQGSLADRKTTLEALVRGNLKIDGFSVFSEGEEAAFVENVRGCGSDQALRELVDILAGKCGLLESALLQGMRANANLV</sequence>
<organism evidence="2 3">
    <name type="scientific">Bradyrhizobium sediminis</name>
    <dbReference type="NCBI Taxonomy" id="2840469"/>
    <lineage>
        <taxon>Bacteria</taxon>
        <taxon>Pseudomonadati</taxon>
        <taxon>Pseudomonadota</taxon>
        <taxon>Alphaproteobacteria</taxon>
        <taxon>Hyphomicrobiales</taxon>
        <taxon>Nitrobacteraceae</taxon>
        <taxon>Bradyrhizobium</taxon>
    </lineage>
</organism>
<accession>A0A975NXR8</accession>
<gene>
    <name evidence="2" type="ORF">KMZ93_26050</name>
</gene>
<keyword evidence="3" id="KW-1185">Reference proteome</keyword>
<dbReference type="AlphaFoldDB" id="A0A975NXR8"/>
<name>A0A975NXR8_9BRAD</name>